<reference evidence="2 3" key="1">
    <citation type="journal article" date="2023" name="G3 (Bethesda)">
        <title>A chromosome-length genome assembly and annotation of blackberry (Rubus argutus, cv. 'Hillquist').</title>
        <authorList>
            <person name="Bruna T."/>
            <person name="Aryal R."/>
            <person name="Dudchenko O."/>
            <person name="Sargent D.J."/>
            <person name="Mead D."/>
            <person name="Buti M."/>
            <person name="Cavallini A."/>
            <person name="Hytonen T."/>
            <person name="Andres J."/>
            <person name="Pham M."/>
            <person name="Weisz D."/>
            <person name="Mascagni F."/>
            <person name="Usai G."/>
            <person name="Natali L."/>
            <person name="Bassil N."/>
            <person name="Fernandez G.E."/>
            <person name="Lomsadze A."/>
            <person name="Armour M."/>
            <person name="Olukolu B."/>
            <person name="Poorten T."/>
            <person name="Britton C."/>
            <person name="Davik J."/>
            <person name="Ashrafi H."/>
            <person name="Aiden E.L."/>
            <person name="Borodovsky M."/>
            <person name="Worthington M."/>
        </authorList>
    </citation>
    <scope>NUCLEOTIDE SEQUENCE [LARGE SCALE GENOMIC DNA]</scope>
    <source>
        <tissue evidence="2">Leaf</tissue>
    </source>
</reference>
<evidence type="ECO:0000313" key="2">
    <source>
        <dbReference type="EMBL" id="KAK9942024.1"/>
    </source>
</evidence>
<dbReference type="AlphaFoldDB" id="A0AAW1XZF7"/>
<feature type="compositionally biased region" description="Basic and acidic residues" evidence="1">
    <location>
        <begin position="87"/>
        <end position="99"/>
    </location>
</feature>
<name>A0AAW1XZF7_RUBAR</name>
<comment type="caution">
    <text evidence="2">The sequence shown here is derived from an EMBL/GenBank/DDBJ whole genome shotgun (WGS) entry which is preliminary data.</text>
</comment>
<sequence length="134" mass="14964">MEQMMQLLSKREPGRLPSQTEVNPKRTHHEQVNAVTLRNGRQLVEVPKNPKKSEEAVVEGEITVNIYGNEEGKRTLVRPTGRQHGNRLPENRKNVERDSTGQQDSRPIDKEAATDPSGQSNGVRTLGSSSEISK</sequence>
<protein>
    <submittedName>
        <fullName evidence="2">Uncharacterized protein</fullName>
    </submittedName>
</protein>
<keyword evidence="3" id="KW-1185">Reference proteome</keyword>
<feature type="compositionally biased region" description="Polar residues" evidence="1">
    <location>
        <begin position="116"/>
        <end position="134"/>
    </location>
</feature>
<accession>A0AAW1XZF7</accession>
<dbReference type="EMBL" id="JBEDUW010000002">
    <property type="protein sequence ID" value="KAK9942024.1"/>
    <property type="molecule type" value="Genomic_DNA"/>
</dbReference>
<evidence type="ECO:0000313" key="3">
    <source>
        <dbReference type="Proteomes" id="UP001457282"/>
    </source>
</evidence>
<feature type="region of interest" description="Disordered" evidence="1">
    <location>
        <begin position="69"/>
        <end position="134"/>
    </location>
</feature>
<gene>
    <name evidence="2" type="ORF">M0R45_007714</name>
</gene>
<organism evidence="2 3">
    <name type="scientific">Rubus argutus</name>
    <name type="common">Southern blackberry</name>
    <dbReference type="NCBI Taxonomy" id="59490"/>
    <lineage>
        <taxon>Eukaryota</taxon>
        <taxon>Viridiplantae</taxon>
        <taxon>Streptophyta</taxon>
        <taxon>Embryophyta</taxon>
        <taxon>Tracheophyta</taxon>
        <taxon>Spermatophyta</taxon>
        <taxon>Magnoliopsida</taxon>
        <taxon>eudicotyledons</taxon>
        <taxon>Gunneridae</taxon>
        <taxon>Pentapetalae</taxon>
        <taxon>rosids</taxon>
        <taxon>fabids</taxon>
        <taxon>Rosales</taxon>
        <taxon>Rosaceae</taxon>
        <taxon>Rosoideae</taxon>
        <taxon>Rosoideae incertae sedis</taxon>
        <taxon>Rubus</taxon>
    </lineage>
</organism>
<proteinExistence type="predicted"/>
<feature type="region of interest" description="Disordered" evidence="1">
    <location>
        <begin position="1"/>
        <end position="30"/>
    </location>
</feature>
<dbReference type="Proteomes" id="UP001457282">
    <property type="component" value="Unassembled WGS sequence"/>
</dbReference>
<evidence type="ECO:0000256" key="1">
    <source>
        <dbReference type="SAM" id="MobiDB-lite"/>
    </source>
</evidence>